<dbReference type="NCBIfam" id="TIGR00112">
    <property type="entry name" value="proC"/>
    <property type="match status" value="1"/>
</dbReference>
<protein>
    <recommendedName>
        <fullName evidence="6 7">Pyrroline-5-carboxylate reductase</fullName>
        <shortName evidence="6">P5C reductase</shortName>
        <shortName evidence="6">P5CR</shortName>
        <ecNumber evidence="6 7">1.5.1.2</ecNumber>
    </recommendedName>
    <alternativeName>
        <fullName evidence="6">PCA reductase</fullName>
    </alternativeName>
</protein>
<dbReference type="InterPro" id="IPR036291">
    <property type="entry name" value="NAD(P)-bd_dom_sf"/>
</dbReference>
<dbReference type="GO" id="GO:0005737">
    <property type="term" value="C:cytoplasm"/>
    <property type="evidence" value="ECO:0007669"/>
    <property type="project" value="UniProtKB-SubCell"/>
</dbReference>
<dbReference type="GO" id="GO:0055129">
    <property type="term" value="P:L-proline biosynthetic process"/>
    <property type="evidence" value="ECO:0007669"/>
    <property type="project" value="UniProtKB-UniRule"/>
</dbReference>
<evidence type="ECO:0000256" key="3">
    <source>
        <dbReference type="ARBA" id="ARBA00022857"/>
    </source>
</evidence>
<feature type="binding site" evidence="8">
    <location>
        <begin position="6"/>
        <end position="11"/>
    </location>
    <ligand>
        <name>NADP(+)</name>
        <dbReference type="ChEBI" id="CHEBI:58349"/>
    </ligand>
</feature>
<dbReference type="PROSITE" id="PS00521">
    <property type="entry name" value="P5CR"/>
    <property type="match status" value="1"/>
</dbReference>
<sequence length="265" mass="28469">MKIGFIGAGNMGRAIINGWLNQHAVTGGEIYLHSAHRSSYEPYAQAQGLHACASNEEVVNQADLVFLAIKPAQLRTVLLEVKASLLRKRPVIVSMIAGCDLATMRKILDQAELEMIRIMPNVNVEIAAGMTALTRNEFVTTDHWQRVVALFDTIGATIELAEDKFSIFAALAGSSPAFIYFFIDALARAGVKYGLDKVTATQIAAQVVQGSAQKTLATTKTPWELVDEVCSPGGTTVAGLLAMEEAGFMTAVIKGIDATVARENE</sequence>
<comment type="similarity">
    <text evidence="1 6 9">Belongs to the pyrroline-5-carboxylate reductase family.</text>
</comment>
<evidence type="ECO:0000313" key="12">
    <source>
        <dbReference type="EMBL" id="QLL77415.1"/>
    </source>
</evidence>
<dbReference type="Gene3D" id="1.10.3730.10">
    <property type="entry name" value="ProC C-terminal domain-like"/>
    <property type="match status" value="1"/>
</dbReference>
<comment type="pathway">
    <text evidence="6 9">Amino-acid biosynthesis; L-proline biosynthesis; L-proline from L-glutamate 5-semialdehyde: step 1/1.</text>
</comment>
<dbReference type="InterPro" id="IPR029036">
    <property type="entry name" value="P5CR_dimer"/>
</dbReference>
<dbReference type="PANTHER" id="PTHR11645">
    <property type="entry name" value="PYRROLINE-5-CARBOXYLATE REDUCTASE"/>
    <property type="match status" value="1"/>
</dbReference>
<comment type="function">
    <text evidence="5 6">Catalyzes the reduction of 1-pyrroline-5-carboxylate (PCA) to L-proline.</text>
</comment>
<dbReference type="EC" id="1.5.1.2" evidence="6 7"/>
<dbReference type="Pfam" id="PF03807">
    <property type="entry name" value="F420_oxidored"/>
    <property type="match status" value="1"/>
</dbReference>
<evidence type="ECO:0000256" key="1">
    <source>
        <dbReference type="ARBA" id="ARBA00005525"/>
    </source>
</evidence>
<dbReference type="AlphaFoldDB" id="A0A7H9EJT8"/>
<feature type="binding site" evidence="8">
    <location>
        <begin position="68"/>
        <end position="71"/>
    </location>
    <ligand>
        <name>NADP(+)</name>
        <dbReference type="ChEBI" id="CHEBI:58349"/>
    </ligand>
</feature>
<dbReference type="Pfam" id="PF14748">
    <property type="entry name" value="P5CR_dimer"/>
    <property type="match status" value="1"/>
</dbReference>
<feature type="binding site" evidence="8">
    <location>
        <position position="55"/>
    </location>
    <ligand>
        <name>NADPH</name>
        <dbReference type="ChEBI" id="CHEBI:57783"/>
    </ligand>
</feature>
<evidence type="ECO:0000256" key="4">
    <source>
        <dbReference type="ARBA" id="ARBA00023002"/>
    </source>
</evidence>
<feature type="domain" description="Pyrroline-5-carboxylate reductase dimerisation" evidence="11">
    <location>
        <begin position="162"/>
        <end position="265"/>
    </location>
</feature>
<dbReference type="GO" id="GO:0004735">
    <property type="term" value="F:pyrroline-5-carboxylate reductase activity"/>
    <property type="evidence" value="ECO:0007669"/>
    <property type="project" value="UniProtKB-UniRule"/>
</dbReference>
<reference evidence="12 13" key="1">
    <citation type="submission" date="2020-01" db="EMBL/GenBank/DDBJ databases">
        <title>Complete and circular genome sequences of six lactobacillus isolates from horses.</title>
        <authorList>
            <person name="Hassan H.M."/>
        </authorList>
    </citation>
    <scope>NUCLEOTIDE SEQUENCE [LARGE SCALE GENOMIC DNA]</scope>
    <source>
        <strain evidence="12 13">1A</strain>
    </source>
</reference>
<evidence type="ECO:0000256" key="5">
    <source>
        <dbReference type="ARBA" id="ARBA00058118"/>
    </source>
</evidence>
<keyword evidence="2 6" id="KW-0641">Proline biosynthesis</keyword>
<dbReference type="InterPro" id="IPR028939">
    <property type="entry name" value="P5C_Rdtase_cat_N"/>
</dbReference>
<dbReference type="UniPathway" id="UPA00098">
    <property type="reaction ID" value="UER00361"/>
</dbReference>
<dbReference type="FunFam" id="1.10.3730.10:FF:000001">
    <property type="entry name" value="Pyrroline-5-carboxylate reductase"/>
    <property type="match status" value="1"/>
</dbReference>
<dbReference type="HAMAP" id="MF_01925">
    <property type="entry name" value="P5C_reductase"/>
    <property type="match status" value="1"/>
</dbReference>
<dbReference type="InterPro" id="IPR000304">
    <property type="entry name" value="Pyrroline-COOH_reductase"/>
</dbReference>
<keyword evidence="6" id="KW-0963">Cytoplasm</keyword>
<proteinExistence type="inferred from homology"/>
<feature type="domain" description="Pyrroline-5-carboxylate reductase catalytic N-terminal" evidence="10">
    <location>
        <begin position="2"/>
        <end position="98"/>
    </location>
</feature>
<dbReference type="SUPFAM" id="SSF51735">
    <property type="entry name" value="NAD(P)-binding Rossmann-fold domains"/>
    <property type="match status" value="1"/>
</dbReference>
<organism evidence="12 13">
    <name type="scientific">Ligilactobacillus saerimneri</name>
    <dbReference type="NCBI Taxonomy" id="228229"/>
    <lineage>
        <taxon>Bacteria</taxon>
        <taxon>Bacillati</taxon>
        <taxon>Bacillota</taxon>
        <taxon>Bacilli</taxon>
        <taxon>Lactobacillales</taxon>
        <taxon>Lactobacillaceae</taxon>
        <taxon>Ligilactobacillus</taxon>
    </lineage>
</organism>
<evidence type="ECO:0000259" key="10">
    <source>
        <dbReference type="Pfam" id="PF03807"/>
    </source>
</evidence>
<comment type="subcellular location">
    <subcellularLocation>
        <location evidence="6">Cytoplasm</location>
    </subcellularLocation>
</comment>
<evidence type="ECO:0000313" key="13">
    <source>
        <dbReference type="Proteomes" id="UP000510886"/>
    </source>
</evidence>
<dbReference type="Gene3D" id="3.40.50.720">
    <property type="entry name" value="NAD(P)-binding Rossmann-like Domain"/>
    <property type="match status" value="1"/>
</dbReference>
<feature type="binding site" evidence="8">
    <location>
        <position position="34"/>
    </location>
    <ligand>
        <name>NADP(+)</name>
        <dbReference type="ChEBI" id="CHEBI:58349"/>
    </ligand>
</feature>
<evidence type="ECO:0000256" key="8">
    <source>
        <dbReference type="PIRSR" id="PIRSR000193-1"/>
    </source>
</evidence>
<dbReference type="InterPro" id="IPR008927">
    <property type="entry name" value="6-PGluconate_DH-like_C_sf"/>
</dbReference>
<evidence type="ECO:0000256" key="9">
    <source>
        <dbReference type="RuleBase" id="RU003903"/>
    </source>
</evidence>
<gene>
    <name evidence="6 12" type="primary">proC</name>
    <name evidence="12" type="ORF">GTO87_01530</name>
</gene>
<keyword evidence="3 6" id="KW-0521">NADP</keyword>
<comment type="catalytic activity">
    <reaction evidence="6 9">
        <text>L-proline + NADP(+) = (S)-1-pyrroline-5-carboxylate + NADPH + 2 H(+)</text>
        <dbReference type="Rhea" id="RHEA:14109"/>
        <dbReference type="ChEBI" id="CHEBI:15378"/>
        <dbReference type="ChEBI" id="CHEBI:17388"/>
        <dbReference type="ChEBI" id="CHEBI:57783"/>
        <dbReference type="ChEBI" id="CHEBI:58349"/>
        <dbReference type="ChEBI" id="CHEBI:60039"/>
        <dbReference type="EC" id="1.5.1.2"/>
    </reaction>
</comment>
<dbReference type="Proteomes" id="UP000510886">
    <property type="component" value="Chromosome"/>
</dbReference>
<evidence type="ECO:0000256" key="6">
    <source>
        <dbReference type="HAMAP-Rule" id="MF_01925"/>
    </source>
</evidence>
<evidence type="ECO:0000259" key="11">
    <source>
        <dbReference type="Pfam" id="PF14748"/>
    </source>
</evidence>
<comment type="catalytic activity">
    <reaction evidence="6">
        <text>L-proline + NAD(+) = (S)-1-pyrroline-5-carboxylate + NADH + 2 H(+)</text>
        <dbReference type="Rhea" id="RHEA:14105"/>
        <dbReference type="ChEBI" id="CHEBI:15378"/>
        <dbReference type="ChEBI" id="CHEBI:17388"/>
        <dbReference type="ChEBI" id="CHEBI:57540"/>
        <dbReference type="ChEBI" id="CHEBI:57945"/>
        <dbReference type="ChEBI" id="CHEBI:60039"/>
        <dbReference type="EC" id="1.5.1.2"/>
    </reaction>
</comment>
<dbReference type="RefSeq" id="WP_009553302.1">
    <property type="nucleotide sequence ID" value="NZ_CANCVW010000020.1"/>
</dbReference>
<dbReference type="PIRSF" id="PIRSF000193">
    <property type="entry name" value="Pyrrol-5-carb_rd"/>
    <property type="match status" value="1"/>
</dbReference>
<evidence type="ECO:0000256" key="7">
    <source>
        <dbReference type="NCBIfam" id="TIGR00112"/>
    </source>
</evidence>
<dbReference type="SUPFAM" id="SSF48179">
    <property type="entry name" value="6-phosphogluconate dehydrogenase C-terminal domain-like"/>
    <property type="match status" value="1"/>
</dbReference>
<keyword evidence="6 9" id="KW-0028">Amino-acid biosynthesis</keyword>
<keyword evidence="4 6" id="KW-0560">Oxidoreductase</keyword>
<dbReference type="KEGG" id="lsw:GTO87_01530"/>
<dbReference type="GeneID" id="89599241"/>
<dbReference type="PANTHER" id="PTHR11645:SF0">
    <property type="entry name" value="PYRROLINE-5-CARBOXYLATE REDUCTASE 3"/>
    <property type="match status" value="1"/>
</dbReference>
<accession>A0A7H9EJT8</accession>
<dbReference type="EMBL" id="CP047418">
    <property type="protein sequence ID" value="QLL77415.1"/>
    <property type="molecule type" value="Genomic_DNA"/>
</dbReference>
<name>A0A7H9EJT8_9LACO</name>
<evidence type="ECO:0000256" key="2">
    <source>
        <dbReference type="ARBA" id="ARBA00022650"/>
    </source>
</evidence>
<dbReference type="InterPro" id="IPR053790">
    <property type="entry name" value="P5CR-like_CS"/>
</dbReference>